<protein>
    <recommendedName>
        <fullName evidence="5">50S ribosomal protein L10</fullName>
    </recommendedName>
</protein>
<dbReference type="Gene3D" id="6.10.250.290">
    <property type="match status" value="1"/>
</dbReference>
<dbReference type="InterPro" id="IPR047865">
    <property type="entry name" value="Ribosomal_uL10_bac_type"/>
</dbReference>
<dbReference type="GO" id="GO:1990904">
    <property type="term" value="C:ribonucleoprotein complex"/>
    <property type="evidence" value="ECO:0007669"/>
    <property type="project" value="UniProtKB-KW"/>
</dbReference>
<dbReference type="InterPro" id="IPR043141">
    <property type="entry name" value="Ribosomal_uL10-like_sf"/>
</dbReference>
<dbReference type="InterPro" id="IPR022973">
    <property type="entry name" value="Ribosomal_uL10_bac"/>
</dbReference>
<name>A0A381Z7J9_9ZZZZ</name>
<dbReference type="GO" id="GO:0005840">
    <property type="term" value="C:ribosome"/>
    <property type="evidence" value="ECO:0007669"/>
    <property type="project" value="UniProtKB-KW"/>
</dbReference>
<reference evidence="4" key="1">
    <citation type="submission" date="2018-05" db="EMBL/GenBank/DDBJ databases">
        <authorList>
            <person name="Lanie J.A."/>
            <person name="Ng W.-L."/>
            <person name="Kazmierczak K.M."/>
            <person name="Andrzejewski T.M."/>
            <person name="Davidsen T.M."/>
            <person name="Wayne K.J."/>
            <person name="Tettelin H."/>
            <person name="Glass J.I."/>
            <person name="Rusch D."/>
            <person name="Podicherti R."/>
            <person name="Tsui H.-C.T."/>
            <person name="Winkler M.E."/>
        </authorList>
    </citation>
    <scope>NUCLEOTIDE SEQUENCE</scope>
</reference>
<keyword evidence="2" id="KW-0689">Ribosomal protein</keyword>
<dbReference type="AlphaFoldDB" id="A0A381Z7J9"/>
<evidence type="ECO:0000256" key="3">
    <source>
        <dbReference type="ARBA" id="ARBA00023274"/>
    </source>
</evidence>
<dbReference type="InterPro" id="IPR001790">
    <property type="entry name" value="Ribosomal_uL10"/>
</dbReference>
<dbReference type="CDD" id="cd05797">
    <property type="entry name" value="Ribosomal_L10"/>
    <property type="match status" value="1"/>
</dbReference>
<dbReference type="HAMAP" id="MF_00362">
    <property type="entry name" value="Ribosomal_uL10"/>
    <property type="match status" value="1"/>
</dbReference>
<evidence type="ECO:0000256" key="1">
    <source>
        <dbReference type="ARBA" id="ARBA00008889"/>
    </source>
</evidence>
<gene>
    <name evidence="4" type="ORF">METZ01_LOCUS138109</name>
</gene>
<comment type="similarity">
    <text evidence="1">Belongs to the universal ribosomal protein uL10 family.</text>
</comment>
<evidence type="ECO:0000256" key="2">
    <source>
        <dbReference type="ARBA" id="ARBA00022980"/>
    </source>
</evidence>
<dbReference type="NCBIfam" id="NF000955">
    <property type="entry name" value="PRK00099.1-1"/>
    <property type="match status" value="1"/>
</dbReference>
<dbReference type="Gene3D" id="3.30.70.1730">
    <property type="match status" value="1"/>
</dbReference>
<organism evidence="4">
    <name type="scientific">marine metagenome</name>
    <dbReference type="NCBI Taxonomy" id="408172"/>
    <lineage>
        <taxon>unclassified sequences</taxon>
        <taxon>metagenomes</taxon>
        <taxon>ecological metagenomes</taxon>
    </lineage>
</organism>
<proteinExistence type="inferred from homology"/>
<evidence type="ECO:0008006" key="5">
    <source>
        <dbReference type="Google" id="ProtNLM"/>
    </source>
</evidence>
<accession>A0A381Z7J9</accession>
<dbReference type="SUPFAM" id="SSF160369">
    <property type="entry name" value="Ribosomal protein L10-like"/>
    <property type="match status" value="1"/>
</dbReference>
<sequence length="168" mass="18532">MKREEKKNFVENLKTILSENSLVIVFHYRGMSMTDMTDLRVQSFNTGCNIKVTKNRLTKLALVDTDKSELASLFDGPTAIAYSNDPVELTKLLSNFAKNNSNLVILGGIMNNEILSVEKIEILSKLPTLEEARAQLIGLLKTPAQNIASILNAPSGDLARVFNAYGSK</sequence>
<dbReference type="EMBL" id="UINC01020263">
    <property type="protein sequence ID" value="SVA85255.1"/>
    <property type="molecule type" value="Genomic_DNA"/>
</dbReference>
<evidence type="ECO:0000313" key="4">
    <source>
        <dbReference type="EMBL" id="SVA85255.1"/>
    </source>
</evidence>
<keyword evidence="3" id="KW-0687">Ribonucleoprotein</keyword>
<dbReference type="PANTHER" id="PTHR11560">
    <property type="entry name" value="39S RIBOSOMAL PROTEIN L10, MITOCHONDRIAL"/>
    <property type="match status" value="1"/>
</dbReference>
<dbReference type="Pfam" id="PF00466">
    <property type="entry name" value="Ribosomal_L10"/>
    <property type="match status" value="1"/>
</dbReference>